<dbReference type="InterPro" id="IPR000212">
    <property type="entry name" value="DNA_helicase_UvrD/REP"/>
</dbReference>
<feature type="region of interest" description="Disordered" evidence="17">
    <location>
        <begin position="494"/>
        <end position="530"/>
    </location>
</feature>
<organism evidence="20 21">
    <name type="scientific">Fodinibius salipaludis</name>
    <dbReference type="NCBI Taxonomy" id="2032627"/>
    <lineage>
        <taxon>Bacteria</taxon>
        <taxon>Pseudomonadati</taxon>
        <taxon>Balneolota</taxon>
        <taxon>Balneolia</taxon>
        <taxon>Balneolales</taxon>
        <taxon>Balneolaceae</taxon>
        <taxon>Fodinibius</taxon>
    </lineage>
</organism>
<dbReference type="PROSITE" id="PS51217">
    <property type="entry name" value="UVRD_HELICASE_CTER"/>
    <property type="match status" value="1"/>
</dbReference>
<accession>A0A2A2GAL0</accession>
<evidence type="ECO:0000256" key="11">
    <source>
        <dbReference type="ARBA" id="ARBA00023204"/>
    </source>
</evidence>
<evidence type="ECO:0000256" key="9">
    <source>
        <dbReference type="ARBA" id="ARBA00022842"/>
    </source>
</evidence>
<keyword evidence="3 16" id="KW-0547">Nucleotide-binding</keyword>
<dbReference type="Pfam" id="PF00580">
    <property type="entry name" value="UvrD-helicase"/>
    <property type="match status" value="1"/>
</dbReference>
<evidence type="ECO:0000256" key="16">
    <source>
        <dbReference type="PROSITE-ProRule" id="PRU00560"/>
    </source>
</evidence>
<keyword evidence="2" id="KW-0479">Metal-binding</keyword>
<dbReference type="NCBIfam" id="TIGR00609">
    <property type="entry name" value="recB"/>
    <property type="match status" value="1"/>
</dbReference>
<dbReference type="GO" id="GO:0005524">
    <property type="term" value="F:ATP binding"/>
    <property type="evidence" value="ECO:0007669"/>
    <property type="project" value="UniProtKB-UniRule"/>
</dbReference>
<evidence type="ECO:0000256" key="12">
    <source>
        <dbReference type="ARBA" id="ARBA00023235"/>
    </source>
</evidence>
<dbReference type="SUPFAM" id="SSF52540">
    <property type="entry name" value="P-loop containing nucleoside triphosphate hydrolases"/>
    <property type="match status" value="1"/>
</dbReference>
<dbReference type="GO" id="GO:0005829">
    <property type="term" value="C:cytosol"/>
    <property type="evidence" value="ECO:0007669"/>
    <property type="project" value="TreeGrafter"/>
</dbReference>
<keyword evidence="6 16" id="KW-0347">Helicase</keyword>
<dbReference type="InterPro" id="IPR027417">
    <property type="entry name" value="P-loop_NTPase"/>
</dbReference>
<protein>
    <recommendedName>
        <fullName evidence="14">DNA 3'-5' helicase</fullName>
        <ecNumber evidence="14">5.6.2.4</ecNumber>
    </recommendedName>
</protein>
<keyword evidence="12" id="KW-0413">Isomerase</keyword>
<dbReference type="Gene3D" id="3.90.320.10">
    <property type="match status" value="1"/>
</dbReference>
<dbReference type="Gene3D" id="1.10.486.10">
    <property type="entry name" value="PCRA, domain 4"/>
    <property type="match status" value="1"/>
</dbReference>
<keyword evidence="7" id="KW-0269">Exonuclease</keyword>
<evidence type="ECO:0000256" key="3">
    <source>
        <dbReference type="ARBA" id="ARBA00022741"/>
    </source>
</evidence>
<dbReference type="Proteomes" id="UP000218831">
    <property type="component" value="Unassembled WGS sequence"/>
</dbReference>
<evidence type="ECO:0000256" key="8">
    <source>
        <dbReference type="ARBA" id="ARBA00022840"/>
    </source>
</evidence>
<gene>
    <name evidence="20" type="primary">recB</name>
    <name evidence="20" type="ORF">CK503_09450</name>
</gene>
<keyword evidence="1" id="KW-0540">Nuclease</keyword>
<evidence type="ECO:0000256" key="15">
    <source>
        <dbReference type="ARBA" id="ARBA00048988"/>
    </source>
</evidence>
<dbReference type="InterPro" id="IPR011604">
    <property type="entry name" value="PDDEXK-like_dom_sf"/>
</dbReference>
<dbReference type="Pfam" id="PF13361">
    <property type="entry name" value="UvrD_C"/>
    <property type="match status" value="1"/>
</dbReference>
<sequence>MEDMKLLKPFDIDLSGINLVEASAGTGKTYNITSLYIRALIEQDISVGKILVVTYTEAATKELKDRLLRRIRESIDVLKSGRVDDESDDFLGNLLTEVNHPEKAVTKLENAVRMFDEASVYTIHGFCYQALQEQAFESRALYDAEMIGDDKDLVQEAVDDYWRSWVAEVSENPQKQPLLKLLNEKGVNPDSLAGELKDYIGKPYLKVLPENTHIEGLEDRLVKLQQLHEEMKSIWNSERSQLLSLLSRDEMSNYRSSWLSGWFGKMDEIFYSDTATVNVFDKFERFIQSYIDTSLKKKAVKKGVEPPQHKFFKLADDYWDASQSMRNYDVYFKKQLLKFLREELDQKKEELQVLSYDDLLLRLRNALMNDERGARLASKLRQKYPIALVDEFQDTDPNQYDIFRTIYKDSDGVLFMIGDPKQSIYGFRGADVYSYIKARDDAPKQNRYYLDRNFRSIPKFLKALNAFWGQHDKPFVVEDDIEYKEVTWGRDEDKYESLTEHGEERPPIRFRRLSKPGQDTQNKSDARKKAAEDTAKEIFRLLKGGKKGEVQIGDNPVEAKNIAVLVRKHKQANLISDALQELGIKSVRHSDQSVFESDEAAQLEQLLKAVAEPGNETLIKTALSLPLTDYSAAQLFAVEEDDDSWPEMLQHFSDWHKMWIEHGFSAMYRSLLKTLEIQEHVIKYNDGERRLTNLLHLGELLEEESRKQNEGPRSLLNWLARKRQDTSQNKQDEEQMRLESDEALVKVVTMHKSKGLQYPIVFCPFLWDGPRIQNSGTPFTYHHPDHPETAYLDLNGKEGPDRPEKRFYHQREELAESLRLAYVAMTRAEHCLYLTWAFANDTEFSSLGYLLQDPEQAEAILQAKVDYGDSVDWSADEMHQSLEKLCREYDDLFTLEHSTKAEEHNQLQFNGLDNDQTEFKVRSFNRGLPLAGSYNVSSFSSLSSWMGEDDPDVPDYDQFTDYGDYEVQEDQPEKETMFAFPKGPQPGTCIHNIFENYYSKSKDKDEVIINQLQLNGIDLGWKDTVSDMLALVLKKPLKSDIEGLCLSAVKDKQIPEMEFYYQNDEIQTRKLLSIIRNGTSPDWENKGRAASGFLKGFIDLIFKFEEKYYLLDYKTNYLGDSPSDYRQDELHHEMKEASYDLQYHIYTVALHRFLKTRLQSDYSYDKHFGGVFYLFLRGINEEGSEGVFFDKPDKDVITTLDDYIRGGSDG</sequence>
<evidence type="ECO:0000256" key="10">
    <source>
        <dbReference type="ARBA" id="ARBA00023125"/>
    </source>
</evidence>
<dbReference type="GO" id="GO:0008854">
    <property type="term" value="F:exodeoxyribonuclease V activity"/>
    <property type="evidence" value="ECO:0007669"/>
    <property type="project" value="InterPro"/>
</dbReference>
<keyword evidence="4" id="KW-0227">DNA damage</keyword>
<evidence type="ECO:0000259" key="19">
    <source>
        <dbReference type="PROSITE" id="PS51217"/>
    </source>
</evidence>
<evidence type="ECO:0000256" key="17">
    <source>
        <dbReference type="SAM" id="MobiDB-lite"/>
    </source>
</evidence>
<proteinExistence type="inferred from homology"/>
<evidence type="ECO:0000256" key="5">
    <source>
        <dbReference type="ARBA" id="ARBA00022801"/>
    </source>
</evidence>
<feature type="domain" description="UvrD-like helicase ATP-binding" evidence="18">
    <location>
        <begin position="1"/>
        <end position="457"/>
    </location>
</feature>
<dbReference type="InterPro" id="IPR038726">
    <property type="entry name" value="PDDEXK_AddAB-type"/>
</dbReference>
<evidence type="ECO:0000313" key="20">
    <source>
        <dbReference type="EMBL" id="PAU93887.1"/>
    </source>
</evidence>
<evidence type="ECO:0000256" key="4">
    <source>
        <dbReference type="ARBA" id="ARBA00022763"/>
    </source>
</evidence>
<dbReference type="EC" id="5.6.2.4" evidence="14"/>
<dbReference type="GO" id="GO:0009338">
    <property type="term" value="C:exodeoxyribonuclease V complex"/>
    <property type="evidence" value="ECO:0007669"/>
    <property type="project" value="TreeGrafter"/>
</dbReference>
<evidence type="ECO:0000256" key="2">
    <source>
        <dbReference type="ARBA" id="ARBA00022723"/>
    </source>
</evidence>
<comment type="catalytic activity">
    <reaction evidence="13">
        <text>Couples ATP hydrolysis with the unwinding of duplex DNA by translocating in the 3'-5' direction.</text>
        <dbReference type="EC" id="5.6.2.4"/>
    </reaction>
</comment>
<dbReference type="EMBL" id="NSKE01000006">
    <property type="protein sequence ID" value="PAU93887.1"/>
    <property type="molecule type" value="Genomic_DNA"/>
</dbReference>
<keyword evidence="11" id="KW-0234">DNA repair</keyword>
<keyword evidence="10" id="KW-0238">DNA-binding</keyword>
<keyword evidence="5 16" id="KW-0378">Hydrolase</keyword>
<reference evidence="20 21" key="1">
    <citation type="submission" date="2017-08" db="EMBL/GenBank/DDBJ databases">
        <title>Aliifodinibius alkalisoli sp. nov., isolated from saline alkaline soil.</title>
        <authorList>
            <person name="Liu D."/>
            <person name="Zhang G."/>
        </authorList>
    </citation>
    <scope>NUCLEOTIDE SEQUENCE [LARGE SCALE GENOMIC DNA]</scope>
    <source>
        <strain evidence="20 21">WN023</strain>
    </source>
</reference>
<evidence type="ECO:0000259" key="18">
    <source>
        <dbReference type="PROSITE" id="PS51198"/>
    </source>
</evidence>
<evidence type="ECO:0000256" key="13">
    <source>
        <dbReference type="ARBA" id="ARBA00034617"/>
    </source>
</evidence>
<feature type="binding site" evidence="16">
    <location>
        <begin position="22"/>
        <end position="29"/>
    </location>
    <ligand>
        <name>ATP</name>
        <dbReference type="ChEBI" id="CHEBI:30616"/>
    </ligand>
</feature>
<evidence type="ECO:0000256" key="7">
    <source>
        <dbReference type="ARBA" id="ARBA00022839"/>
    </source>
</evidence>
<dbReference type="PROSITE" id="PS51198">
    <property type="entry name" value="UVRD_HELICASE_ATP_BIND"/>
    <property type="match status" value="1"/>
</dbReference>
<dbReference type="PANTHER" id="PTHR11070">
    <property type="entry name" value="UVRD / RECB / PCRA DNA HELICASE FAMILY MEMBER"/>
    <property type="match status" value="1"/>
</dbReference>
<dbReference type="OrthoDB" id="9810135at2"/>
<feature type="compositionally biased region" description="Basic and acidic residues" evidence="17">
    <location>
        <begin position="494"/>
        <end position="507"/>
    </location>
</feature>
<evidence type="ECO:0000256" key="14">
    <source>
        <dbReference type="ARBA" id="ARBA00034808"/>
    </source>
</evidence>
<dbReference type="Gene3D" id="1.10.3170.10">
    <property type="entry name" value="Recbcd, chain B, domain 2"/>
    <property type="match status" value="1"/>
</dbReference>
<dbReference type="InterPro" id="IPR014016">
    <property type="entry name" value="UvrD-like_ATP-bd"/>
</dbReference>
<dbReference type="PANTHER" id="PTHR11070:SF23">
    <property type="entry name" value="RECBCD ENZYME SUBUNIT RECB"/>
    <property type="match status" value="1"/>
</dbReference>
<keyword evidence="8 16" id="KW-0067">ATP-binding</keyword>
<dbReference type="HAMAP" id="MF_01485">
    <property type="entry name" value="RecB"/>
    <property type="match status" value="1"/>
</dbReference>
<comment type="caution">
    <text evidence="20">The sequence shown here is derived from an EMBL/GenBank/DDBJ whole genome shotgun (WGS) entry which is preliminary data.</text>
</comment>
<dbReference type="CDD" id="cd22352">
    <property type="entry name" value="RecB_C-like"/>
    <property type="match status" value="1"/>
</dbReference>
<keyword evidence="21" id="KW-1185">Reference proteome</keyword>
<evidence type="ECO:0000256" key="1">
    <source>
        <dbReference type="ARBA" id="ARBA00022722"/>
    </source>
</evidence>
<evidence type="ECO:0000256" key="6">
    <source>
        <dbReference type="ARBA" id="ARBA00022806"/>
    </source>
</evidence>
<dbReference type="InterPro" id="IPR014017">
    <property type="entry name" value="DNA_helicase_UvrD-like_C"/>
</dbReference>
<dbReference type="AlphaFoldDB" id="A0A2A2GAL0"/>
<dbReference type="GO" id="GO:0003677">
    <property type="term" value="F:DNA binding"/>
    <property type="evidence" value="ECO:0007669"/>
    <property type="project" value="UniProtKB-KW"/>
</dbReference>
<dbReference type="GO" id="GO:0043138">
    <property type="term" value="F:3'-5' DNA helicase activity"/>
    <property type="evidence" value="ECO:0007669"/>
    <property type="project" value="UniProtKB-EC"/>
</dbReference>
<dbReference type="GO" id="GO:0000725">
    <property type="term" value="P:recombinational repair"/>
    <property type="evidence" value="ECO:0007669"/>
    <property type="project" value="TreeGrafter"/>
</dbReference>
<dbReference type="SUPFAM" id="SSF52980">
    <property type="entry name" value="Restriction endonuclease-like"/>
    <property type="match status" value="1"/>
</dbReference>
<dbReference type="InterPro" id="IPR011335">
    <property type="entry name" value="Restrct_endonuc-II-like"/>
</dbReference>
<dbReference type="GO" id="GO:0046872">
    <property type="term" value="F:metal ion binding"/>
    <property type="evidence" value="ECO:0007669"/>
    <property type="project" value="UniProtKB-KW"/>
</dbReference>
<dbReference type="Gene3D" id="3.40.50.300">
    <property type="entry name" value="P-loop containing nucleotide triphosphate hydrolases"/>
    <property type="match status" value="2"/>
</dbReference>
<comment type="catalytic activity">
    <reaction evidence="15">
        <text>ATP + H2O = ADP + phosphate + H(+)</text>
        <dbReference type="Rhea" id="RHEA:13065"/>
        <dbReference type="ChEBI" id="CHEBI:15377"/>
        <dbReference type="ChEBI" id="CHEBI:15378"/>
        <dbReference type="ChEBI" id="CHEBI:30616"/>
        <dbReference type="ChEBI" id="CHEBI:43474"/>
        <dbReference type="ChEBI" id="CHEBI:456216"/>
        <dbReference type="EC" id="5.6.2.4"/>
    </reaction>
</comment>
<keyword evidence="9" id="KW-0460">Magnesium</keyword>
<dbReference type="Pfam" id="PF12705">
    <property type="entry name" value="PDDEXK_1"/>
    <property type="match status" value="1"/>
</dbReference>
<name>A0A2A2GAL0_9BACT</name>
<evidence type="ECO:0000313" key="21">
    <source>
        <dbReference type="Proteomes" id="UP000218831"/>
    </source>
</evidence>
<dbReference type="InterPro" id="IPR004586">
    <property type="entry name" value="RecB"/>
</dbReference>
<feature type="domain" description="UvrD-like helicase C-terminal" evidence="19">
    <location>
        <begin position="489"/>
        <end position="755"/>
    </location>
</feature>